<protein>
    <submittedName>
        <fullName evidence="1">Uncharacterized protein</fullName>
    </submittedName>
</protein>
<dbReference type="AlphaFoldDB" id="A0A6C0HLG4"/>
<accession>A0A6C0HLG4</accession>
<proteinExistence type="predicted"/>
<sequence>MVKYLNTRNANTAKHSKLAKSKTKLQKGGSAAAAAAAAKDIISISKNDLLDALSEYNNIEKLITYTFEYSTVDKFSYKSTSTALDTSDPFLSIVPADPEFPEYNLDNLYEWYLTKNPGFLPISELENLQIPEFAFITAVMVKDLVILLQTCRFPKKHKNNTNEKFARNRIGRNSMKYFENTYKLNQKILNPRNEKNNFTQNLIRNIAELLHFIDNFIKEGYIYLDFLEILKSYILIFSSGKNVKQDEPEYDQILKHIDYLKNQPYILYPSTEQLDYNKIIFTMKAPFINFRLPNVRPYIHGKFHNILSELEHDIFFHSRITHGLIINLDLITISKRLTLYKDLKKLYNIENPESEAPIIPEQIDREIYKNIFKKSNFIIHNCLKDIITSYRKPATINSKDLDSIKKNNILYIFTILTFYILHEYFHRREIYGLYALFNLHTAFNDFRDTITKTNIDEELLYSHMPTKLIAQYVYNFMQGIKDLKTELPKLKEGKVINNIVGQALLRYLFNFDNMNILHTLDYYEQKLKCLHFC</sequence>
<name>A0A6C0HLG4_9ZZZZ</name>
<organism evidence="1">
    <name type="scientific">viral metagenome</name>
    <dbReference type="NCBI Taxonomy" id="1070528"/>
    <lineage>
        <taxon>unclassified sequences</taxon>
        <taxon>metagenomes</taxon>
        <taxon>organismal metagenomes</taxon>
    </lineage>
</organism>
<dbReference type="EMBL" id="MN739981">
    <property type="protein sequence ID" value="QHT81329.1"/>
    <property type="molecule type" value="Genomic_DNA"/>
</dbReference>
<reference evidence="1" key="1">
    <citation type="journal article" date="2020" name="Nature">
        <title>Giant virus diversity and host interactions through global metagenomics.</title>
        <authorList>
            <person name="Schulz F."/>
            <person name="Roux S."/>
            <person name="Paez-Espino D."/>
            <person name="Jungbluth S."/>
            <person name="Walsh D.A."/>
            <person name="Denef V.J."/>
            <person name="McMahon K.D."/>
            <person name="Konstantinidis K.T."/>
            <person name="Eloe-Fadrosh E.A."/>
            <person name="Kyrpides N.C."/>
            <person name="Woyke T."/>
        </authorList>
    </citation>
    <scope>NUCLEOTIDE SEQUENCE</scope>
    <source>
        <strain evidence="1">GVMAG-M-3300023184-13</strain>
    </source>
</reference>
<evidence type="ECO:0000313" key="1">
    <source>
        <dbReference type="EMBL" id="QHT81329.1"/>
    </source>
</evidence>